<dbReference type="Gene3D" id="1.10.260.40">
    <property type="entry name" value="lambda repressor-like DNA-binding domains"/>
    <property type="match status" value="1"/>
</dbReference>
<name>A0A2S0KMA0_9FIRM</name>
<dbReference type="RefSeq" id="WP_106012123.1">
    <property type="nucleotide sequence ID" value="NZ_CP027226.1"/>
</dbReference>
<dbReference type="PANTHER" id="PTHR30146:SF154">
    <property type="entry name" value="TRANSCRIPTION REGULATOR, MEMBER OF GALR FAMILY"/>
    <property type="match status" value="1"/>
</dbReference>
<dbReference type="KEGG" id="fsa:C5Q98_02325"/>
<dbReference type="PROSITE" id="PS00356">
    <property type="entry name" value="HTH_LACI_1"/>
    <property type="match status" value="1"/>
</dbReference>
<dbReference type="SUPFAM" id="SSF53822">
    <property type="entry name" value="Periplasmic binding protein-like I"/>
    <property type="match status" value="1"/>
</dbReference>
<dbReference type="SMART" id="SM00354">
    <property type="entry name" value="HTH_LACI"/>
    <property type="match status" value="1"/>
</dbReference>
<dbReference type="Gene3D" id="3.40.50.2300">
    <property type="match status" value="2"/>
</dbReference>
<dbReference type="InterPro" id="IPR000843">
    <property type="entry name" value="HTH_LacI"/>
</dbReference>
<dbReference type="InterPro" id="IPR028082">
    <property type="entry name" value="Peripla_BP_I"/>
</dbReference>
<dbReference type="Proteomes" id="UP000237947">
    <property type="component" value="Chromosome"/>
</dbReference>
<dbReference type="PANTHER" id="PTHR30146">
    <property type="entry name" value="LACI-RELATED TRANSCRIPTIONAL REPRESSOR"/>
    <property type="match status" value="1"/>
</dbReference>
<dbReference type="GO" id="GO:0000976">
    <property type="term" value="F:transcription cis-regulatory region binding"/>
    <property type="evidence" value="ECO:0007669"/>
    <property type="project" value="TreeGrafter"/>
</dbReference>
<dbReference type="SUPFAM" id="SSF47413">
    <property type="entry name" value="lambda repressor-like DNA-binding domains"/>
    <property type="match status" value="1"/>
</dbReference>
<dbReference type="CDD" id="cd06267">
    <property type="entry name" value="PBP1_LacI_sugar_binding-like"/>
    <property type="match status" value="1"/>
</dbReference>
<dbReference type="CDD" id="cd01392">
    <property type="entry name" value="HTH_LacI"/>
    <property type="match status" value="1"/>
</dbReference>
<evidence type="ECO:0000313" key="6">
    <source>
        <dbReference type="Proteomes" id="UP000237947"/>
    </source>
</evidence>
<dbReference type="Pfam" id="PF00356">
    <property type="entry name" value="LacI"/>
    <property type="match status" value="1"/>
</dbReference>
<keyword evidence="3" id="KW-0804">Transcription</keyword>
<gene>
    <name evidence="5" type="ORF">C5Q98_02325</name>
</gene>
<accession>A0A2S0KMA0</accession>
<dbReference type="InterPro" id="IPR046335">
    <property type="entry name" value="LacI/GalR-like_sensor"/>
</dbReference>
<evidence type="ECO:0000259" key="4">
    <source>
        <dbReference type="PROSITE" id="PS50932"/>
    </source>
</evidence>
<evidence type="ECO:0000256" key="2">
    <source>
        <dbReference type="ARBA" id="ARBA00023125"/>
    </source>
</evidence>
<evidence type="ECO:0000256" key="3">
    <source>
        <dbReference type="ARBA" id="ARBA00023163"/>
    </source>
</evidence>
<dbReference type="AlphaFoldDB" id="A0A2S0KMA0"/>
<protein>
    <submittedName>
        <fullName evidence="5">LacI family transcriptional regulator</fullName>
    </submittedName>
</protein>
<dbReference type="PROSITE" id="PS50932">
    <property type="entry name" value="HTH_LACI_2"/>
    <property type="match status" value="1"/>
</dbReference>
<dbReference type="OrthoDB" id="9796186at2"/>
<sequence>MSSLKEVAKLSGVTPMTVSRVINNPSSVKESTRIKVEEAIKELGYVSNIAAKNLVKGRNGVICVSNGTGISLSNPFSMYFISGVSSVLSEKHYPFIVVEDFREHQFCDGYIVTGIDNKQTNELMKFVKQNKKPFSLFGHVDYDKINCVDVDNKAGAKLAINKLVEAGHRKIAIVIVDEEKDYVTDRMTGYKEALEENNIPFSEDYVIAVENTSKGGEISFSNIKELMDEGITAVFCSTDTIAVGLINALRANGYKVPRNISVIGFDGLGHNYLSNPIITTIRQPIYEAGQILAETLIDTLENKSGYKSIMIEPDFLEGQSVKRIKR</sequence>
<proteinExistence type="predicted"/>
<keyword evidence="1" id="KW-0805">Transcription regulation</keyword>
<dbReference type="EMBL" id="CP027226">
    <property type="protein sequence ID" value="AVM42137.1"/>
    <property type="molecule type" value="Genomic_DNA"/>
</dbReference>
<dbReference type="GO" id="GO:0003700">
    <property type="term" value="F:DNA-binding transcription factor activity"/>
    <property type="evidence" value="ECO:0007669"/>
    <property type="project" value="TreeGrafter"/>
</dbReference>
<evidence type="ECO:0000256" key="1">
    <source>
        <dbReference type="ARBA" id="ARBA00023015"/>
    </source>
</evidence>
<dbReference type="InterPro" id="IPR010982">
    <property type="entry name" value="Lambda_DNA-bd_dom_sf"/>
</dbReference>
<feature type="domain" description="HTH lacI-type" evidence="4">
    <location>
        <begin position="2"/>
        <end position="56"/>
    </location>
</feature>
<dbReference type="Pfam" id="PF13377">
    <property type="entry name" value="Peripla_BP_3"/>
    <property type="match status" value="1"/>
</dbReference>
<reference evidence="6" key="1">
    <citation type="submission" date="2018-02" db="EMBL/GenBank/DDBJ databases">
        <authorList>
            <person name="Holder M.E."/>
            <person name="Ajami N.J."/>
            <person name="Petrosino J.F."/>
        </authorList>
    </citation>
    <scope>NUCLEOTIDE SEQUENCE [LARGE SCALE GENOMIC DNA]</scope>
    <source>
        <strain evidence="6">CCUG 47711</strain>
    </source>
</reference>
<keyword evidence="2" id="KW-0238">DNA-binding</keyword>
<organism evidence="5 6">
    <name type="scientific">Fastidiosipila sanguinis</name>
    <dbReference type="NCBI Taxonomy" id="236753"/>
    <lineage>
        <taxon>Bacteria</taxon>
        <taxon>Bacillati</taxon>
        <taxon>Bacillota</taxon>
        <taxon>Clostridia</taxon>
        <taxon>Eubacteriales</taxon>
        <taxon>Oscillospiraceae</taxon>
        <taxon>Fastidiosipila</taxon>
    </lineage>
</organism>
<evidence type="ECO:0000313" key="5">
    <source>
        <dbReference type="EMBL" id="AVM42137.1"/>
    </source>
</evidence>
<keyword evidence="6" id="KW-1185">Reference proteome</keyword>